<evidence type="ECO:0000313" key="5">
    <source>
        <dbReference type="Proteomes" id="UP001392437"/>
    </source>
</evidence>
<feature type="compositionally biased region" description="Polar residues" evidence="2">
    <location>
        <begin position="178"/>
        <end position="188"/>
    </location>
</feature>
<dbReference type="InterPro" id="IPR051055">
    <property type="entry name" value="PIF1_helicase"/>
</dbReference>
<keyword evidence="1" id="KW-0233">DNA recombination</keyword>
<sequence>MSSINSQLEDDEIFFFDPPVGQSFNHDHDQRPTRHHARDSNAGQVPSAPAGSGPTAVAWPPVSAPEPRCGQDPPSLPPRPMHYLAEHDMTRRHPFSGQTERDPSPSRHVQVKTLPSAATSPPGRSSKGKEQPHFVKQEFDTSFSVSSSSLKDGAGTRIKQRDVYISPSAAALRARTQPGFQQNPSIKSASPEPPPLEATEPVHCPEPLLPVAAKAALHREQPPPPPVAAEPVLCPEQAALVDLICSGRNVFYTGSAGCGKSTVLKAFTKRLKEKDKKVHVLAPTGIAALQVNGTTTWTYAGWDLTAHKKTLAQLESKARGEFSRKKFKNTDVLVIDEISMVENLHFERLNKILQAALYNPDLPVQEAFGGIQIVVTGDFSIIKKDYQGEDIYPCPNAHHVWRDDEKWAFASDAWHQCNFVHVNLKQIHRQNDLKFIQILNKCRIGEALRERDKRLLMDHPCQVHNATKLFATRKEVADENRKRFVQLRSEIHHYWTHDTFRWQQEKHPNLVKNRVRKGIGPPKHGPLKELDGHRFDEGSAMAAKVSCADSNGTRRDKLPKAAKRGGNDEMPSPDESLIYGDYANIKEREIKSFIEGPGIKYRKWPVVRFHNGIRRLIHAECSITELGHVEPYSLLSRTQIPLTPAWAMTIHKSQGLTLDRVIVDLSRTFAVGQVYVALSRATGLGGLKIEGSFEGLRDGLGCDPRVQRFLRGQFGPLNG</sequence>
<dbReference type="InterPro" id="IPR027417">
    <property type="entry name" value="P-loop_NTPase"/>
</dbReference>
<dbReference type="SMART" id="SM00382">
    <property type="entry name" value="AAA"/>
    <property type="match status" value="1"/>
</dbReference>
<dbReference type="GO" id="GO:0016787">
    <property type="term" value="F:hydrolase activity"/>
    <property type="evidence" value="ECO:0007669"/>
    <property type="project" value="UniProtKB-KW"/>
</dbReference>
<feature type="region of interest" description="Disordered" evidence="2">
    <location>
        <begin position="545"/>
        <end position="573"/>
    </location>
</feature>
<organism evidence="4 5">
    <name type="scientific">Apiospora kogelbergensis</name>
    <dbReference type="NCBI Taxonomy" id="1337665"/>
    <lineage>
        <taxon>Eukaryota</taxon>
        <taxon>Fungi</taxon>
        <taxon>Dikarya</taxon>
        <taxon>Ascomycota</taxon>
        <taxon>Pezizomycotina</taxon>
        <taxon>Sordariomycetes</taxon>
        <taxon>Xylariomycetidae</taxon>
        <taxon>Amphisphaeriales</taxon>
        <taxon>Apiosporaceae</taxon>
        <taxon>Apiospora</taxon>
    </lineage>
</organism>
<comment type="catalytic activity">
    <reaction evidence="1">
        <text>ATP + H2O = ADP + phosphate + H(+)</text>
        <dbReference type="Rhea" id="RHEA:13065"/>
        <dbReference type="ChEBI" id="CHEBI:15377"/>
        <dbReference type="ChEBI" id="CHEBI:15378"/>
        <dbReference type="ChEBI" id="CHEBI:30616"/>
        <dbReference type="ChEBI" id="CHEBI:43474"/>
        <dbReference type="ChEBI" id="CHEBI:456216"/>
        <dbReference type="EC" id="5.6.2.3"/>
    </reaction>
</comment>
<accession>A0AAW0QX06</accession>
<keyword evidence="1" id="KW-0378">Hydrolase</keyword>
<feature type="region of interest" description="Disordered" evidence="2">
    <location>
        <begin position="1"/>
        <end position="132"/>
    </location>
</feature>
<dbReference type="AlphaFoldDB" id="A0AAW0QX06"/>
<dbReference type="PANTHER" id="PTHR47642:SF5">
    <property type="entry name" value="ATP-DEPENDENT DNA HELICASE"/>
    <property type="match status" value="1"/>
</dbReference>
<dbReference type="GO" id="GO:0006281">
    <property type="term" value="P:DNA repair"/>
    <property type="evidence" value="ECO:0007669"/>
    <property type="project" value="UniProtKB-KW"/>
</dbReference>
<dbReference type="EC" id="5.6.2.3" evidence="1"/>
<dbReference type="PANTHER" id="PTHR47642">
    <property type="entry name" value="ATP-DEPENDENT DNA HELICASE"/>
    <property type="match status" value="1"/>
</dbReference>
<gene>
    <name evidence="4" type="ORF">PG999_006985</name>
</gene>
<evidence type="ECO:0000259" key="3">
    <source>
        <dbReference type="SMART" id="SM00382"/>
    </source>
</evidence>
<comment type="caution">
    <text evidence="4">The sequence shown here is derived from an EMBL/GenBank/DDBJ whole genome shotgun (WGS) entry which is preliminary data.</text>
</comment>
<reference evidence="4 5" key="1">
    <citation type="submission" date="2023-01" db="EMBL/GenBank/DDBJ databases">
        <title>Analysis of 21 Apiospora genomes using comparative genomics revels a genus with tremendous synthesis potential of carbohydrate active enzymes and secondary metabolites.</title>
        <authorList>
            <person name="Sorensen T."/>
        </authorList>
    </citation>
    <scope>NUCLEOTIDE SEQUENCE [LARGE SCALE GENOMIC DNA]</scope>
    <source>
        <strain evidence="4 5">CBS 117206</strain>
    </source>
</reference>
<dbReference type="GO" id="GO:0005524">
    <property type="term" value="F:ATP binding"/>
    <property type="evidence" value="ECO:0007669"/>
    <property type="project" value="UniProtKB-KW"/>
</dbReference>
<dbReference type="InterPro" id="IPR003593">
    <property type="entry name" value="AAA+_ATPase"/>
</dbReference>
<dbReference type="EMBL" id="JAQQWP010000006">
    <property type="protein sequence ID" value="KAK8114916.1"/>
    <property type="molecule type" value="Genomic_DNA"/>
</dbReference>
<comment type="similarity">
    <text evidence="1">Belongs to the helicase family.</text>
</comment>
<dbReference type="InterPro" id="IPR010285">
    <property type="entry name" value="DNA_helicase_pif1-like_DEAD"/>
</dbReference>
<dbReference type="GO" id="GO:0000723">
    <property type="term" value="P:telomere maintenance"/>
    <property type="evidence" value="ECO:0007669"/>
    <property type="project" value="InterPro"/>
</dbReference>
<proteinExistence type="inferred from homology"/>
<name>A0AAW0QX06_9PEZI</name>
<evidence type="ECO:0000256" key="2">
    <source>
        <dbReference type="SAM" id="MobiDB-lite"/>
    </source>
</evidence>
<dbReference type="GO" id="GO:0006310">
    <property type="term" value="P:DNA recombination"/>
    <property type="evidence" value="ECO:0007669"/>
    <property type="project" value="UniProtKB-KW"/>
</dbReference>
<keyword evidence="1" id="KW-0227">DNA damage</keyword>
<protein>
    <recommendedName>
        <fullName evidence="1">ATP-dependent DNA helicase</fullName>
        <ecNumber evidence="1">5.6.2.3</ecNumber>
    </recommendedName>
</protein>
<dbReference type="GO" id="GO:0043139">
    <property type="term" value="F:5'-3' DNA helicase activity"/>
    <property type="evidence" value="ECO:0007669"/>
    <property type="project" value="UniProtKB-EC"/>
</dbReference>
<evidence type="ECO:0000256" key="1">
    <source>
        <dbReference type="RuleBase" id="RU363044"/>
    </source>
</evidence>
<dbReference type="CDD" id="cd18809">
    <property type="entry name" value="SF1_C_RecD"/>
    <property type="match status" value="1"/>
</dbReference>
<dbReference type="Gene3D" id="3.40.50.300">
    <property type="entry name" value="P-loop containing nucleotide triphosphate hydrolases"/>
    <property type="match status" value="2"/>
</dbReference>
<keyword evidence="5" id="KW-1185">Reference proteome</keyword>
<dbReference type="Proteomes" id="UP001392437">
    <property type="component" value="Unassembled WGS sequence"/>
</dbReference>
<feature type="domain" description="AAA+ ATPase" evidence="3">
    <location>
        <begin position="246"/>
        <end position="405"/>
    </location>
</feature>
<dbReference type="SUPFAM" id="SSF52540">
    <property type="entry name" value="P-loop containing nucleoside triphosphate hydrolases"/>
    <property type="match status" value="2"/>
</dbReference>
<keyword evidence="1" id="KW-0234">DNA repair</keyword>
<evidence type="ECO:0000313" key="4">
    <source>
        <dbReference type="EMBL" id="KAK8114916.1"/>
    </source>
</evidence>
<keyword evidence="1" id="KW-0547">Nucleotide-binding</keyword>
<keyword evidence="1" id="KW-0067">ATP-binding</keyword>
<keyword evidence="1 4" id="KW-0347">Helicase</keyword>
<dbReference type="Pfam" id="PF05970">
    <property type="entry name" value="PIF1"/>
    <property type="match status" value="1"/>
</dbReference>
<feature type="region of interest" description="Disordered" evidence="2">
    <location>
        <begin position="174"/>
        <end position="199"/>
    </location>
</feature>
<comment type="cofactor">
    <cofactor evidence="1">
        <name>Mg(2+)</name>
        <dbReference type="ChEBI" id="CHEBI:18420"/>
    </cofactor>
</comment>